<organism evidence="2 3">
    <name type="scientific">Thalassiosira oceanica</name>
    <name type="common">Marine diatom</name>
    <dbReference type="NCBI Taxonomy" id="159749"/>
    <lineage>
        <taxon>Eukaryota</taxon>
        <taxon>Sar</taxon>
        <taxon>Stramenopiles</taxon>
        <taxon>Ochrophyta</taxon>
        <taxon>Bacillariophyta</taxon>
        <taxon>Coscinodiscophyceae</taxon>
        <taxon>Thalassiosirophycidae</taxon>
        <taxon>Thalassiosirales</taxon>
        <taxon>Thalassiosiraceae</taxon>
        <taxon>Thalassiosira</taxon>
    </lineage>
</organism>
<gene>
    <name evidence="2" type="ORF">THAOC_28917</name>
</gene>
<comment type="caution">
    <text evidence="2">The sequence shown here is derived from an EMBL/GenBank/DDBJ whole genome shotgun (WGS) entry which is preliminary data.</text>
</comment>
<feature type="compositionally biased region" description="Basic and acidic residues" evidence="1">
    <location>
        <begin position="685"/>
        <end position="697"/>
    </location>
</feature>
<proteinExistence type="predicted"/>
<dbReference type="Proteomes" id="UP000266841">
    <property type="component" value="Unassembled WGS sequence"/>
</dbReference>
<name>K0RF54_THAOC</name>
<evidence type="ECO:0000256" key="1">
    <source>
        <dbReference type="SAM" id="MobiDB-lite"/>
    </source>
</evidence>
<evidence type="ECO:0000313" key="2">
    <source>
        <dbReference type="EMBL" id="EJK51870.1"/>
    </source>
</evidence>
<evidence type="ECO:0000313" key="3">
    <source>
        <dbReference type="Proteomes" id="UP000266841"/>
    </source>
</evidence>
<feature type="region of interest" description="Disordered" evidence="1">
    <location>
        <begin position="1"/>
        <end position="54"/>
    </location>
</feature>
<feature type="compositionally biased region" description="Basic and acidic residues" evidence="1">
    <location>
        <begin position="300"/>
        <end position="310"/>
    </location>
</feature>
<dbReference type="AlphaFoldDB" id="K0RF54"/>
<dbReference type="EMBL" id="AGNL01040856">
    <property type="protein sequence ID" value="EJK51870.1"/>
    <property type="molecule type" value="Genomic_DNA"/>
</dbReference>
<reference evidence="2 3" key="1">
    <citation type="journal article" date="2012" name="Genome Biol.">
        <title>Genome and low-iron response of an oceanic diatom adapted to chronic iron limitation.</title>
        <authorList>
            <person name="Lommer M."/>
            <person name="Specht M."/>
            <person name="Roy A.S."/>
            <person name="Kraemer L."/>
            <person name="Andreson R."/>
            <person name="Gutowska M.A."/>
            <person name="Wolf J."/>
            <person name="Bergner S.V."/>
            <person name="Schilhabel M.B."/>
            <person name="Klostermeier U.C."/>
            <person name="Beiko R.G."/>
            <person name="Rosenstiel P."/>
            <person name="Hippler M."/>
            <person name="Laroche J."/>
        </authorList>
    </citation>
    <scope>NUCLEOTIDE SEQUENCE [LARGE SCALE GENOMIC DNA]</scope>
    <source>
        <strain evidence="2 3">CCMP1005</strain>
    </source>
</reference>
<feature type="region of interest" description="Disordered" evidence="1">
    <location>
        <begin position="250"/>
        <end position="310"/>
    </location>
</feature>
<sequence length="821" mass="92053">MESFFYYSLPLPPLPPSQEEDQGSLNGDAAGPQQQLRMKVPESDTTAEVDRSRTGISVGGAVLATTDAADVTKSGDVDTDDNESVAEIDDAGSHYQPSWDEDYADRKNNVVNLNEREAAVNPANALRPEEEVPSDTDEFNRLTDLVLSLKDKAYEALLRPHFKQMWEERNQTVENPGTRKNSRSRATAIFDALRKRLKSTGGSFYRGRNPHLKGDAFHDKSNLVLVEDENEVMRKIMKDLVNGRIHYGMRHGKTADDDEDSNYQPLDDGGNADMTNDHKGVVTVKSELNHRGTSSSTSSSDEKEAVKEDPEFSKVTDIVLSLKDEAYGALLRPHIKQMWEEGDEASEDSRSRAIVIFDALWKRLKSSGGSFYMGRNNNLKGDAFHDKANLYLVEDEDEAMRKIKKDLEKGKFNYGARQRKKHQRSIGSADNQAQIQKRAARKVPAFNKSVDVVICRRDEEYSAAIAAEIEESREQEQNGPAHATVVSKILNAFRRKQGGRGRFFKVKRYGLKGGAFYSRENLVPMDVEAVKAKITSDLHAAYERASSGKKRDASLTKAGESPPSSKRSRPNNIEHAKKWMTNFMCATIVRQTEIRKTLSVKCMRRGCRDEWYIIPTGVTRKDPAAVEGVNMFTGEQAILDECFRRGIYQQSIDAEDGIDALKKAGIQNDPYAVISKSALNSSRKKQDARIKDLREEPQSTATDNTAFSRDKSSTDGTPNDLVKLADLHKIVCTKLSEAKSRAKSNALHAFAELGIEFYETLHSLMARKIGSAIDFGKMYQSIEFFERIISQYIASERNANDKIICGVILQQHLRDVETLFD</sequence>
<accession>K0RF54</accession>
<keyword evidence="3" id="KW-1185">Reference proteome</keyword>
<protein>
    <submittedName>
        <fullName evidence="2">Uncharacterized protein</fullName>
    </submittedName>
</protein>
<feature type="region of interest" description="Disordered" evidence="1">
    <location>
        <begin position="545"/>
        <end position="571"/>
    </location>
</feature>
<feature type="compositionally biased region" description="Polar residues" evidence="1">
    <location>
        <begin position="698"/>
        <end position="707"/>
    </location>
</feature>
<feature type="region of interest" description="Disordered" evidence="1">
    <location>
        <begin position="685"/>
        <end position="719"/>
    </location>
</feature>